<dbReference type="Proteomes" id="UP001604277">
    <property type="component" value="Unassembled WGS sequence"/>
</dbReference>
<proteinExistence type="predicted"/>
<evidence type="ECO:0000313" key="1">
    <source>
        <dbReference type="EMBL" id="KAL2537369.1"/>
    </source>
</evidence>
<comment type="caution">
    <text evidence="1">The sequence shown here is derived from an EMBL/GenBank/DDBJ whole genome shotgun (WGS) entry which is preliminary data.</text>
</comment>
<evidence type="ECO:0000313" key="2">
    <source>
        <dbReference type="Proteomes" id="UP001604277"/>
    </source>
</evidence>
<protein>
    <submittedName>
        <fullName evidence="1">WD repeat domain-containing protein</fullName>
    </submittedName>
</protein>
<dbReference type="PANTHER" id="PTHR47481">
    <property type="match status" value="1"/>
</dbReference>
<keyword evidence="2" id="KW-1185">Reference proteome</keyword>
<dbReference type="AlphaFoldDB" id="A0ABD1VJ44"/>
<dbReference type="PANTHER" id="PTHR47481:SF31">
    <property type="entry name" value="OS01G0873500 PROTEIN"/>
    <property type="match status" value="1"/>
</dbReference>
<reference evidence="2" key="1">
    <citation type="submission" date="2024-07" db="EMBL/GenBank/DDBJ databases">
        <title>Two chromosome-level genome assemblies of Korean endemic species Abeliophyllum distichum and Forsythia ovata (Oleaceae).</title>
        <authorList>
            <person name="Jang H."/>
        </authorList>
    </citation>
    <scope>NUCLEOTIDE SEQUENCE [LARGE SCALE GENOMIC DNA]</scope>
</reference>
<gene>
    <name evidence="1" type="ORF">Fot_18760</name>
</gene>
<sequence length="205" mass="22465">MERKKTKKLNELFVTSSPEYHTTSTTKFLLRGRICLSNTSLLAVCFTAMDSGTSNVPLTEDATTCSLSITESVAVIGVLNGLPTLMPIAMKLERSNYNFWKSQIMPTLRAYDLEGFIIGSMICPQKEGISSEYDAVVVNLTSRSEVVTFQEAQYLLQSHEMRLEQLCVASTVDFGGSSANFAARKGFKGNYSNSGQNSSFFANSG</sequence>
<name>A0ABD1VJ44_9LAMI</name>
<dbReference type="EMBL" id="JBFOLJ010000005">
    <property type="protein sequence ID" value="KAL2537369.1"/>
    <property type="molecule type" value="Genomic_DNA"/>
</dbReference>
<organism evidence="1 2">
    <name type="scientific">Forsythia ovata</name>
    <dbReference type="NCBI Taxonomy" id="205694"/>
    <lineage>
        <taxon>Eukaryota</taxon>
        <taxon>Viridiplantae</taxon>
        <taxon>Streptophyta</taxon>
        <taxon>Embryophyta</taxon>
        <taxon>Tracheophyta</taxon>
        <taxon>Spermatophyta</taxon>
        <taxon>Magnoliopsida</taxon>
        <taxon>eudicotyledons</taxon>
        <taxon>Gunneridae</taxon>
        <taxon>Pentapetalae</taxon>
        <taxon>asterids</taxon>
        <taxon>lamiids</taxon>
        <taxon>Lamiales</taxon>
        <taxon>Oleaceae</taxon>
        <taxon>Forsythieae</taxon>
        <taxon>Forsythia</taxon>
    </lineage>
</organism>
<accession>A0ABD1VJ44</accession>